<dbReference type="RefSeq" id="WP_012861484.1">
    <property type="nucleotide sequence ID" value="NC_013517.1"/>
</dbReference>
<feature type="binding site" evidence="11">
    <location>
        <begin position="149"/>
        <end position="151"/>
    </location>
    <ligand>
        <name>CTP</name>
        <dbReference type="ChEBI" id="CHEBI:37563"/>
        <note>allosteric inhibitor</note>
    </ligand>
</feature>
<feature type="binding site" evidence="11">
    <location>
        <position position="225"/>
    </location>
    <ligand>
        <name>UTP</name>
        <dbReference type="ChEBI" id="CHEBI:46398"/>
    </ligand>
</feature>
<dbReference type="InterPro" id="IPR017456">
    <property type="entry name" value="CTP_synthase_N"/>
</dbReference>
<feature type="binding site" evidence="11">
    <location>
        <position position="14"/>
    </location>
    <ligand>
        <name>UTP</name>
        <dbReference type="ChEBI" id="CHEBI:46398"/>
    </ligand>
</feature>
<sequence>MEKKYVFVTGGVVSSLGKGITASSLGRLLKERGYKVTIQKFDPYVNVDPGTMSPYQHGEVFVTEDGAETDLDLGHYERFIDEELTKYNSLTTGRLMSTILNKERRGEYLGATVQFVPHVTDEIKDYIRKVSCANDSDIVITEIGGTIGDIEGDTFIEAIRQFKKDAGRDNVIYIHVTLLPYIKAAGELKTKPTQHSVKVLRSLGISPDIIVVRSEHPVDENIKKKVSLFCDIDEEAVIEANDADVLYEIPLTMEKLGLADVACKYLKLENKKPDLAKWTAMVNKYKNPKKCVKVAVVGKYVELKDAYISIHEAIEHAGYNQDTKVKIDYIQSEDYDTAILGEYEGILVPGGFGDRGIDGKLNAIKYARENNIPYLGICLGMQTACIEFAKNVLGHENATSTEFDKTTDYPIINLMEEQEDIVDLGGTMRLGTYPCKLKKNSRAYSLYNSELINERHRHRYEFNNKYRDEFENAGMKITGTSPDGKYVEVVELEGHPFFVASQYHPEFKSRPDKPHPLFFGWINAVLENSKKQI</sequence>
<evidence type="ECO:0000256" key="6">
    <source>
        <dbReference type="ARBA" id="ARBA00022840"/>
    </source>
</evidence>
<feature type="binding site" evidence="11">
    <location>
        <position position="225"/>
    </location>
    <ligand>
        <name>CTP</name>
        <dbReference type="ChEBI" id="CHEBI:37563"/>
        <note>allosteric inhibitor</note>
    </ligand>
</feature>
<dbReference type="GO" id="GO:0003883">
    <property type="term" value="F:CTP synthase activity"/>
    <property type="evidence" value="ECO:0007669"/>
    <property type="project" value="UniProtKB-UniRule"/>
</dbReference>
<feature type="binding site" evidence="11">
    <location>
        <position position="243"/>
    </location>
    <ligand>
        <name>ATP</name>
        <dbReference type="ChEBI" id="CHEBI:30616"/>
    </ligand>
</feature>
<evidence type="ECO:0000256" key="3">
    <source>
        <dbReference type="ARBA" id="ARBA00022598"/>
    </source>
</evidence>
<evidence type="ECO:0000256" key="4">
    <source>
        <dbReference type="ARBA" id="ARBA00022723"/>
    </source>
</evidence>
<dbReference type="InterPro" id="IPR027417">
    <property type="entry name" value="P-loop_NTPase"/>
</dbReference>
<feature type="domain" description="Glutamine amidotransferase" evidence="12">
    <location>
        <begin position="303"/>
        <end position="521"/>
    </location>
</feature>
<evidence type="ECO:0000313" key="14">
    <source>
        <dbReference type="EMBL" id="ACZ08890.1"/>
    </source>
</evidence>
<dbReference type="Pfam" id="PF00117">
    <property type="entry name" value="GATase"/>
    <property type="match status" value="1"/>
</dbReference>
<comment type="catalytic activity">
    <reaction evidence="10 11">
        <text>UTP + L-glutamine + ATP + H2O = CTP + L-glutamate + ADP + phosphate + 2 H(+)</text>
        <dbReference type="Rhea" id="RHEA:26426"/>
        <dbReference type="ChEBI" id="CHEBI:15377"/>
        <dbReference type="ChEBI" id="CHEBI:15378"/>
        <dbReference type="ChEBI" id="CHEBI:29985"/>
        <dbReference type="ChEBI" id="CHEBI:30616"/>
        <dbReference type="ChEBI" id="CHEBI:37563"/>
        <dbReference type="ChEBI" id="CHEBI:43474"/>
        <dbReference type="ChEBI" id="CHEBI:46398"/>
        <dbReference type="ChEBI" id="CHEBI:58359"/>
        <dbReference type="ChEBI" id="CHEBI:456216"/>
        <dbReference type="EC" id="6.3.4.2"/>
    </reaction>
</comment>
<feature type="binding site" evidence="11">
    <location>
        <begin position="15"/>
        <end position="20"/>
    </location>
    <ligand>
        <name>ATP</name>
        <dbReference type="ChEBI" id="CHEBI:30616"/>
    </ligand>
</feature>
<dbReference type="NCBIfam" id="NF003792">
    <property type="entry name" value="PRK05380.1"/>
    <property type="match status" value="1"/>
</dbReference>
<evidence type="ECO:0000313" key="15">
    <source>
        <dbReference type="Proteomes" id="UP000000845"/>
    </source>
</evidence>
<keyword evidence="7 11" id="KW-0460">Magnesium</keyword>
<keyword evidence="15" id="KW-1185">Reference proteome</keyword>
<comment type="catalytic activity">
    <reaction evidence="11">
        <text>L-glutamine + H2O = L-glutamate + NH4(+)</text>
        <dbReference type="Rhea" id="RHEA:15889"/>
        <dbReference type="ChEBI" id="CHEBI:15377"/>
        <dbReference type="ChEBI" id="CHEBI:28938"/>
        <dbReference type="ChEBI" id="CHEBI:29985"/>
        <dbReference type="ChEBI" id="CHEBI:58359"/>
    </reaction>
</comment>
<evidence type="ECO:0000256" key="11">
    <source>
        <dbReference type="HAMAP-Rule" id="MF_01227"/>
    </source>
</evidence>
<dbReference type="GO" id="GO:0097268">
    <property type="term" value="C:cytoophidium"/>
    <property type="evidence" value="ECO:0007669"/>
    <property type="project" value="UniProtKB-ARBA"/>
</dbReference>
<comment type="function">
    <text evidence="11">Catalyzes the ATP-dependent amination of UTP to CTP with either L-glutamine or ammonia as the source of nitrogen. Regulates intracellular CTP levels through interactions with the four ribonucleotide triphosphates.</text>
</comment>
<dbReference type="GO" id="GO:0046872">
    <property type="term" value="F:metal ion binding"/>
    <property type="evidence" value="ECO:0007669"/>
    <property type="project" value="UniProtKB-KW"/>
</dbReference>
<comment type="pathway">
    <text evidence="1 11">Pyrimidine metabolism; CTP biosynthesis via de novo pathway; CTP from UDP: step 2/2.</text>
</comment>
<dbReference type="GO" id="GO:0044210">
    <property type="term" value="P:'de novo' CTP biosynthetic process"/>
    <property type="evidence" value="ECO:0007669"/>
    <property type="project" value="UniProtKB-UniRule"/>
</dbReference>
<evidence type="ECO:0000256" key="8">
    <source>
        <dbReference type="ARBA" id="ARBA00022962"/>
    </source>
</evidence>
<comment type="caution">
    <text evidence="11">Lacks conserved residue(s) required for the propagation of feature annotation.</text>
</comment>
<comment type="catalytic activity">
    <reaction evidence="11">
        <text>UTP + NH4(+) + ATP = CTP + ADP + phosphate + 2 H(+)</text>
        <dbReference type="Rhea" id="RHEA:16597"/>
        <dbReference type="ChEBI" id="CHEBI:15378"/>
        <dbReference type="ChEBI" id="CHEBI:28938"/>
        <dbReference type="ChEBI" id="CHEBI:30616"/>
        <dbReference type="ChEBI" id="CHEBI:37563"/>
        <dbReference type="ChEBI" id="CHEBI:43474"/>
        <dbReference type="ChEBI" id="CHEBI:46398"/>
        <dbReference type="ChEBI" id="CHEBI:456216"/>
    </reaction>
</comment>
<keyword evidence="6 11" id="KW-0067">ATP-binding</keyword>
<dbReference type="UniPathway" id="UPA00159">
    <property type="reaction ID" value="UER00277"/>
</dbReference>
<evidence type="ECO:0000259" key="13">
    <source>
        <dbReference type="Pfam" id="PF06418"/>
    </source>
</evidence>
<dbReference type="InterPro" id="IPR033828">
    <property type="entry name" value="GATase1_CTP_Synthase"/>
</dbReference>
<feature type="binding site" evidence="11">
    <location>
        <position position="72"/>
    </location>
    <ligand>
        <name>Mg(2+)</name>
        <dbReference type="ChEBI" id="CHEBI:18420"/>
    </ligand>
</feature>
<feature type="region of interest" description="Amidoligase domain" evidence="11">
    <location>
        <begin position="1"/>
        <end position="268"/>
    </location>
</feature>
<gene>
    <name evidence="11" type="primary">pyrG</name>
    <name evidence="14" type="ordered locus">Sterm_2035</name>
</gene>
<evidence type="ECO:0000259" key="12">
    <source>
        <dbReference type="Pfam" id="PF00117"/>
    </source>
</evidence>
<comment type="similarity">
    <text evidence="2 11">Belongs to the CTP synthase family.</text>
</comment>
<dbReference type="CDD" id="cd01746">
    <property type="entry name" value="GATase1_CTP_Synthase"/>
    <property type="match status" value="1"/>
</dbReference>
<accession>D1AJK2</accession>
<dbReference type="STRING" id="526218.Sterm_2035"/>
<reference evidence="14 15" key="2">
    <citation type="journal article" date="2010" name="Stand. Genomic Sci.">
        <title>Complete genome sequence of Sebaldella termitidis type strain (NCTC 11300).</title>
        <authorList>
            <person name="Harmon-Smith M."/>
            <person name="Celia L."/>
            <person name="Chertkov O."/>
            <person name="Lapidus A."/>
            <person name="Copeland A."/>
            <person name="Glavina Del Rio T."/>
            <person name="Nolan M."/>
            <person name="Lucas S."/>
            <person name="Tice H."/>
            <person name="Cheng J.F."/>
            <person name="Han C."/>
            <person name="Detter J.C."/>
            <person name="Bruce D."/>
            <person name="Goodwin L."/>
            <person name="Pitluck S."/>
            <person name="Pati A."/>
            <person name="Liolios K."/>
            <person name="Ivanova N."/>
            <person name="Mavromatis K."/>
            <person name="Mikhailova N."/>
            <person name="Chen A."/>
            <person name="Palaniappan K."/>
            <person name="Land M."/>
            <person name="Hauser L."/>
            <person name="Chang Y.J."/>
            <person name="Jeffries C.D."/>
            <person name="Brettin T."/>
            <person name="Goker M."/>
            <person name="Beck B."/>
            <person name="Bristow J."/>
            <person name="Eisen J.A."/>
            <person name="Markowitz V."/>
            <person name="Hugenholtz P."/>
            <person name="Kyrpides N.C."/>
            <person name="Klenk H.P."/>
            <person name="Chen F."/>
        </authorList>
    </citation>
    <scope>NUCLEOTIDE SEQUENCE [LARGE SCALE GENOMIC DNA]</scope>
    <source>
        <strain evidence="15">ATCC 33386 / NCTC 11300</strain>
    </source>
</reference>
<protein>
    <recommendedName>
        <fullName evidence="11">CTP synthase</fullName>
        <ecNumber evidence="11">6.3.4.2</ecNumber>
    </recommendedName>
    <alternativeName>
        <fullName evidence="11">Cytidine 5'-triphosphate synthase</fullName>
    </alternativeName>
    <alternativeName>
        <fullName evidence="11">Cytidine triphosphate synthetase</fullName>
        <shortName evidence="11">CTP synthetase</shortName>
        <shortName evidence="11">CTPS</shortName>
    </alternativeName>
    <alternativeName>
        <fullName evidence="11">UTP--ammonia ligase</fullName>
    </alternativeName>
</protein>
<reference evidence="15" key="1">
    <citation type="submission" date="2009-09" db="EMBL/GenBank/DDBJ databases">
        <title>The complete chromosome of Sebaldella termitidis ATCC 33386.</title>
        <authorList>
            <consortium name="US DOE Joint Genome Institute (JGI-PGF)"/>
            <person name="Lucas S."/>
            <person name="Copeland A."/>
            <person name="Lapidus A."/>
            <person name="Glavina del Rio T."/>
            <person name="Dalin E."/>
            <person name="Tice H."/>
            <person name="Bruce D."/>
            <person name="Goodwin L."/>
            <person name="Pitluck S."/>
            <person name="Kyrpides N."/>
            <person name="Mavromatis K."/>
            <person name="Ivanova N."/>
            <person name="Mikhailova N."/>
            <person name="Sims D."/>
            <person name="Meincke L."/>
            <person name="Brettin T."/>
            <person name="Detter J.C."/>
            <person name="Han C."/>
            <person name="Larimer F."/>
            <person name="Land M."/>
            <person name="Hauser L."/>
            <person name="Markowitz V."/>
            <person name="Cheng J.F."/>
            <person name="Hugenholtz P."/>
            <person name="Woyke T."/>
            <person name="Wu D."/>
            <person name="Eisen J.A."/>
        </authorList>
    </citation>
    <scope>NUCLEOTIDE SEQUENCE [LARGE SCALE GENOMIC DNA]</scope>
    <source>
        <strain evidence="15">ATCC 33386 / NCTC 11300</strain>
    </source>
</reference>
<feature type="binding site" evidence="11">
    <location>
        <begin position="379"/>
        <end position="382"/>
    </location>
    <ligand>
        <name>L-glutamine</name>
        <dbReference type="ChEBI" id="CHEBI:58359"/>
    </ligand>
</feature>
<keyword evidence="3 11" id="KW-0436">Ligase</keyword>
<feature type="active site" evidence="11">
    <location>
        <position position="504"/>
    </location>
</feature>
<dbReference type="GO" id="GO:0019856">
    <property type="term" value="P:pyrimidine nucleobase biosynthetic process"/>
    <property type="evidence" value="ECO:0007669"/>
    <property type="project" value="TreeGrafter"/>
</dbReference>
<proteinExistence type="inferred from homology"/>
<dbReference type="CDD" id="cd03113">
    <property type="entry name" value="CTPS_N"/>
    <property type="match status" value="1"/>
</dbReference>
<dbReference type="AlphaFoldDB" id="D1AJK2"/>
<dbReference type="InterPro" id="IPR004468">
    <property type="entry name" value="CTP_synthase"/>
</dbReference>
<evidence type="ECO:0000256" key="2">
    <source>
        <dbReference type="ARBA" id="ARBA00007533"/>
    </source>
</evidence>
<dbReference type="NCBIfam" id="TIGR00337">
    <property type="entry name" value="PyrG"/>
    <property type="match status" value="1"/>
</dbReference>
<feature type="binding site" evidence="11">
    <location>
        <position position="459"/>
    </location>
    <ligand>
        <name>L-glutamine</name>
        <dbReference type="ChEBI" id="CHEBI:58359"/>
    </ligand>
</feature>
<dbReference type="PANTHER" id="PTHR11550">
    <property type="entry name" value="CTP SYNTHASE"/>
    <property type="match status" value="1"/>
</dbReference>
<dbReference type="HOGENOM" id="CLU_011675_5_0_0"/>
<feature type="binding site" evidence="11">
    <location>
        <position position="14"/>
    </location>
    <ligand>
        <name>CTP</name>
        <dbReference type="ChEBI" id="CHEBI:37563"/>
        <note>allosteric inhibitor</note>
    </ligand>
</feature>
<dbReference type="HAMAP" id="MF_01227">
    <property type="entry name" value="PyrG"/>
    <property type="match status" value="1"/>
</dbReference>
<dbReference type="SUPFAM" id="SSF52317">
    <property type="entry name" value="Class I glutamine amidotransferase-like"/>
    <property type="match status" value="1"/>
</dbReference>
<dbReference type="FunFam" id="3.40.50.300:FF:000009">
    <property type="entry name" value="CTP synthase"/>
    <property type="match status" value="1"/>
</dbReference>
<dbReference type="Gene3D" id="3.40.50.880">
    <property type="match status" value="1"/>
</dbReference>
<dbReference type="GO" id="GO:0005829">
    <property type="term" value="C:cytosol"/>
    <property type="evidence" value="ECO:0007669"/>
    <property type="project" value="TreeGrafter"/>
</dbReference>
<keyword evidence="8 11" id="KW-0315">Glutamine amidotransferase</keyword>
<feature type="binding site" evidence="11">
    <location>
        <position position="351"/>
    </location>
    <ligand>
        <name>L-glutamine</name>
        <dbReference type="ChEBI" id="CHEBI:58359"/>
    </ligand>
</feature>
<feature type="binding site" evidence="11">
    <location>
        <position position="72"/>
    </location>
    <ligand>
        <name>ATP</name>
        <dbReference type="ChEBI" id="CHEBI:30616"/>
    </ligand>
</feature>
<keyword evidence="5 11" id="KW-0547">Nucleotide-binding</keyword>
<name>D1AJK2_SEBTE</name>
<keyword evidence="9 11" id="KW-0665">Pyrimidine biosynthesis</keyword>
<evidence type="ECO:0000256" key="1">
    <source>
        <dbReference type="ARBA" id="ARBA00005171"/>
    </source>
</evidence>
<comment type="activity regulation">
    <text evidence="11">Allosterically activated by GTP, when glutamine is the substrate; GTP has no effect on the reaction when ammonia is the substrate. The allosteric effector GTP functions by stabilizing the protein conformation that binds the tetrahedral intermediate(s) formed during glutamine hydrolysis. Inhibited by the product CTP, via allosteric rather than competitive inhibition.</text>
</comment>
<dbReference type="EMBL" id="CP001739">
    <property type="protein sequence ID" value="ACZ08890.1"/>
    <property type="molecule type" value="Genomic_DNA"/>
</dbReference>
<feature type="binding site" evidence="11">
    <location>
        <position position="55"/>
    </location>
    <ligand>
        <name>L-glutamine</name>
        <dbReference type="ChEBI" id="CHEBI:58359"/>
    </ligand>
</feature>
<dbReference type="SUPFAM" id="SSF52540">
    <property type="entry name" value="P-loop containing nucleoside triphosphate hydrolases"/>
    <property type="match status" value="1"/>
</dbReference>
<feature type="domain" description="CTP synthase N-terminal" evidence="13">
    <location>
        <begin position="4"/>
        <end position="268"/>
    </location>
</feature>
<feature type="binding site" evidence="11">
    <location>
        <begin position="189"/>
        <end position="194"/>
    </location>
    <ligand>
        <name>UTP</name>
        <dbReference type="ChEBI" id="CHEBI:46398"/>
    </ligand>
</feature>
<dbReference type="PROSITE" id="PS51273">
    <property type="entry name" value="GATASE_TYPE_1"/>
    <property type="match status" value="1"/>
</dbReference>
<feature type="binding site" evidence="11">
    <location>
        <position position="402"/>
    </location>
    <ligand>
        <name>L-glutamine</name>
        <dbReference type="ChEBI" id="CHEBI:58359"/>
    </ligand>
</feature>
<keyword evidence="4 11" id="KW-0479">Metal-binding</keyword>
<dbReference type="GO" id="GO:0005524">
    <property type="term" value="F:ATP binding"/>
    <property type="evidence" value="ECO:0007669"/>
    <property type="project" value="UniProtKB-KW"/>
</dbReference>
<dbReference type="GO" id="GO:0004359">
    <property type="term" value="F:glutaminase activity"/>
    <property type="evidence" value="ECO:0007669"/>
    <property type="project" value="RHEA"/>
</dbReference>
<feature type="active site" evidence="11">
    <location>
        <position position="506"/>
    </location>
</feature>
<organism evidence="14 15">
    <name type="scientific">Sebaldella termitidis (strain ATCC 33386 / NCTC 11300)</name>
    <dbReference type="NCBI Taxonomy" id="526218"/>
    <lineage>
        <taxon>Bacteria</taxon>
        <taxon>Fusobacteriati</taxon>
        <taxon>Fusobacteriota</taxon>
        <taxon>Fusobacteriia</taxon>
        <taxon>Fusobacteriales</taxon>
        <taxon>Leptotrichiaceae</taxon>
        <taxon>Sebaldella</taxon>
    </lineage>
</organism>
<evidence type="ECO:0000256" key="7">
    <source>
        <dbReference type="ARBA" id="ARBA00022842"/>
    </source>
</evidence>
<dbReference type="eggNOG" id="COG0504">
    <property type="taxonomic scope" value="Bacteria"/>
</dbReference>
<dbReference type="Proteomes" id="UP000000845">
    <property type="component" value="Chromosome"/>
</dbReference>
<evidence type="ECO:0000256" key="5">
    <source>
        <dbReference type="ARBA" id="ARBA00022741"/>
    </source>
</evidence>
<feature type="active site" description="Nucleophile; for glutamine hydrolysis" evidence="11">
    <location>
        <position position="378"/>
    </location>
</feature>
<comment type="miscellaneous">
    <text evidence="11">CTPSs have evolved a hybrid strategy for distinguishing between UTP and CTP. The overlapping regions of the product feedback inhibitory and substrate sites recognize a common feature in both compounds, the triphosphate moiety. To differentiate isosteric substrate and product pyrimidine rings, an additional pocket far from the expected kinase/ligase catalytic site, specifically recognizes the cytosine and ribose portions of the product inhibitor.</text>
</comment>
<feature type="binding site" evidence="11">
    <location>
        <begin position="189"/>
        <end position="194"/>
    </location>
    <ligand>
        <name>CTP</name>
        <dbReference type="ChEBI" id="CHEBI:37563"/>
        <note>allosteric inhibitor</note>
    </ligand>
</feature>
<dbReference type="Gene3D" id="3.40.50.300">
    <property type="entry name" value="P-loop containing nucleotide triphosphate hydrolases"/>
    <property type="match status" value="1"/>
</dbReference>
<comment type="subunit">
    <text evidence="11">Homotetramer.</text>
</comment>
<evidence type="ECO:0000256" key="9">
    <source>
        <dbReference type="ARBA" id="ARBA00022975"/>
    </source>
</evidence>
<dbReference type="KEGG" id="str:Sterm_2035"/>
<feature type="binding site" evidence="11">
    <location>
        <position position="142"/>
    </location>
    <ligand>
        <name>Mg(2+)</name>
        <dbReference type="ChEBI" id="CHEBI:18420"/>
    </ligand>
</feature>
<dbReference type="EC" id="6.3.4.2" evidence="11"/>
<evidence type="ECO:0000256" key="10">
    <source>
        <dbReference type="ARBA" id="ARBA00047781"/>
    </source>
</evidence>
<dbReference type="MEROPS" id="C26.964"/>
<dbReference type="GO" id="GO:0042802">
    <property type="term" value="F:identical protein binding"/>
    <property type="evidence" value="ECO:0007669"/>
    <property type="project" value="TreeGrafter"/>
</dbReference>
<dbReference type="Pfam" id="PF06418">
    <property type="entry name" value="CTP_synth_N"/>
    <property type="match status" value="1"/>
</dbReference>
<dbReference type="InterPro" id="IPR017926">
    <property type="entry name" value="GATASE"/>
</dbReference>
<dbReference type="FunFam" id="3.40.50.880:FF:000002">
    <property type="entry name" value="CTP synthase"/>
    <property type="match status" value="1"/>
</dbReference>
<dbReference type="PANTHER" id="PTHR11550:SF0">
    <property type="entry name" value="CTP SYNTHASE-RELATED"/>
    <property type="match status" value="1"/>
</dbReference>
<dbReference type="InterPro" id="IPR029062">
    <property type="entry name" value="Class_I_gatase-like"/>
</dbReference>